<name>A0A919JI46_9ACTN</name>
<reference evidence="1" key="1">
    <citation type="submission" date="2021-01" db="EMBL/GenBank/DDBJ databases">
        <title>Whole genome shotgun sequence of Actinoplanes nipponensis NBRC 14063.</title>
        <authorList>
            <person name="Komaki H."/>
            <person name="Tamura T."/>
        </authorList>
    </citation>
    <scope>NUCLEOTIDE SEQUENCE</scope>
    <source>
        <strain evidence="1">NBRC 14063</strain>
    </source>
</reference>
<dbReference type="AlphaFoldDB" id="A0A919JI46"/>
<keyword evidence="2" id="KW-1185">Reference proteome</keyword>
<evidence type="ECO:0000313" key="1">
    <source>
        <dbReference type="EMBL" id="GIE50966.1"/>
    </source>
</evidence>
<comment type="caution">
    <text evidence="1">The sequence shown here is derived from an EMBL/GenBank/DDBJ whole genome shotgun (WGS) entry which is preliminary data.</text>
</comment>
<gene>
    <name evidence="1" type="ORF">Ani05nite_45000</name>
</gene>
<dbReference type="EMBL" id="BOMQ01000053">
    <property type="protein sequence ID" value="GIE50966.1"/>
    <property type="molecule type" value="Genomic_DNA"/>
</dbReference>
<dbReference type="RefSeq" id="WP_203771074.1">
    <property type="nucleotide sequence ID" value="NZ_BOMQ01000053.1"/>
</dbReference>
<proteinExistence type="predicted"/>
<sequence>MRPPELDVTFRLYELDCQATEDAGSDGDEPYLWVLGFKVDAETLDPGLPPTVRVQVFRGVPASPWIAGAGSVHTGEKRAIPAALGTRSFRLKPALIPLAGWFPGLAGVICLLWDQDGMTVASSEAGHKAFDAKLGGALAGELNTMLAGGYDDALSRDADGNVAPGRPDSPDLTWRLARLRDAGGRRSVVRALTAAVKDQLSGSIKDAVTDVASWTELIDIDDLLGVEAEVYLGDELGGVRDFQLRFTDDESDYTVRGQAGGRRVHAARILSSVTNVERRLEQVHLLWLKVCWFAAREYLARAFRLRTTTRFVLDITTGEQPVAVRWFLGDTVLAPGQGSVMVNFEPLAPYVPPPQDALAGQYAGGPAGITYTAQGTVLELHCDNANGVYFGEVRALFAFAGDPDIFPPPATPLPQLLDMGYLQQATMSVTGVQLSMEHRYYEDVAACKKVIHEVDRKHIAVDFGRLHIEPGDPAPDREQVLARVNADVRVLVAAGLEIVAETAVTRLGGHR</sequence>
<dbReference type="Proteomes" id="UP000647172">
    <property type="component" value="Unassembled WGS sequence"/>
</dbReference>
<evidence type="ECO:0000313" key="2">
    <source>
        <dbReference type="Proteomes" id="UP000647172"/>
    </source>
</evidence>
<organism evidence="1 2">
    <name type="scientific">Actinoplanes nipponensis</name>
    <dbReference type="NCBI Taxonomy" id="135950"/>
    <lineage>
        <taxon>Bacteria</taxon>
        <taxon>Bacillati</taxon>
        <taxon>Actinomycetota</taxon>
        <taxon>Actinomycetes</taxon>
        <taxon>Micromonosporales</taxon>
        <taxon>Micromonosporaceae</taxon>
        <taxon>Actinoplanes</taxon>
    </lineage>
</organism>
<accession>A0A919JI46</accession>
<protein>
    <submittedName>
        <fullName evidence="1">Uncharacterized protein</fullName>
    </submittedName>
</protein>